<dbReference type="RefSeq" id="WP_377405667.1">
    <property type="nucleotide sequence ID" value="NZ_JBHTFQ010000008.1"/>
</dbReference>
<name>A0ABW2ULI6_9RHOB</name>
<dbReference type="GO" id="GO:0016787">
    <property type="term" value="F:hydrolase activity"/>
    <property type="evidence" value="ECO:0007669"/>
    <property type="project" value="UniProtKB-KW"/>
</dbReference>
<keyword evidence="1" id="KW-0378">Hydrolase</keyword>
<organism evidence="1 2">
    <name type="scientific">Plastorhodobacter daqingensis</name>
    <dbReference type="NCBI Taxonomy" id="1387281"/>
    <lineage>
        <taxon>Bacteria</taxon>
        <taxon>Pseudomonadati</taxon>
        <taxon>Pseudomonadota</taxon>
        <taxon>Alphaproteobacteria</taxon>
        <taxon>Rhodobacterales</taxon>
        <taxon>Paracoccaceae</taxon>
        <taxon>Plastorhodobacter</taxon>
    </lineage>
</organism>
<dbReference type="InterPro" id="IPR029058">
    <property type="entry name" value="AB_hydrolase_fold"/>
</dbReference>
<dbReference type="EMBL" id="JBHTFQ010000008">
    <property type="protein sequence ID" value="MFC7705602.1"/>
    <property type="molecule type" value="Genomic_DNA"/>
</dbReference>
<sequence>MLLTGFSHVFLSGIGDIEAVVSDMVRRSNWQGVARQSELDLRVDVSGDLGAIKAETLVLGNLYDQMVDPAASRALARGITDAALAWIEGPHLALMETPEAVAEINATSPGRLNVRWHAAAVRQVDAAAALSRADDGRQGQGRSVIKAVLL</sequence>
<dbReference type="Gene3D" id="3.40.50.1820">
    <property type="entry name" value="alpha/beta hydrolase"/>
    <property type="match status" value="1"/>
</dbReference>
<gene>
    <name evidence="1" type="ORF">ACFQXB_15545</name>
</gene>
<reference evidence="2" key="1">
    <citation type="journal article" date="2019" name="Int. J. Syst. Evol. Microbiol.">
        <title>The Global Catalogue of Microorganisms (GCM) 10K type strain sequencing project: providing services to taxonomists for standard genome sequencing and annotation.</title>
        <authorList>
            <consortium name="The Broad Institute Genomics Platform"/>
            <consortium name="The Broad Institute Genome Sequencing Center for Infectious Disease"/>
            <person name="Wu L."/>
            <person name="Ma J."/>
        </authorList>
    </citation>
    <scope>NUCLEOTIDE SEQUENCE [LARGE SCALE GENOMIC DNA]</scope>
    <source>
        <strain evidence="2">CGMCC 1.12750</strain>
    </source>
</reference>
<evidence type="ECO:0000313" key="2">
    <source>
        <dbReference type="Proteomes" id="UP001596516"/>
    </source>
</evidence>
<proteinExistence type="predicted"/>
<accession>A0ABW2ULI6</accession>
<dbReference type="SUPFAM" id="SSF53474">
    <property type="entry name" value="alpha/beta-Hydrolases"/>
    <property type="match status" value="1"/>
</dbReference>
<keyword evidence="2" id="KW-1185">Reference proteome</keyword>
<comment type="caution">
    <text evidence="1">The sequence shown here is derived from an EMBL/GenBank/DDBJ whole genome shotgun (WGS) entry which is preliminary data.</text>
</comment>
<dbReference type="Proteomes" id="UP001596516">
    <property type="component" value="Unassembled WGS sequence"/>
</dbReference>
<evidence type="ECO:0000313" key="1">
    <source>
        <dbReference type="EMBL" id="MFC7705602.1"/>
    </source>
</evidence>
<protein>
    <submittedName>
        <fullName evidence="1">Alpha/beta fold hydrolase</fullName>
    </submittedName>
</protein>